<keyword evidence="3" id="KW-1134">Transmembrane beta strand</keyword>
<keyword evidence="3" id="KW-0812">Transmembrane</keyword>
<keyword evidence="5" id="KW-0813">Transport</keyword>
<keyword evidence="6" id="KW-1185">Reference proteome</keyword>
<comment type="subcellular location">
    <subcellularLocation>
        <location evidence="1">Mitochondrion outer membrane</location>
    </subcellularLocation>
</comment>
<dbReference type="GO" id="GO:0005741">
    <property type="term" value="C:mitochondrial outer membrane"/>
    <property type="evidence" value="ECO:0007669"/>
    <property type="project" value="UniProtKB-SubCell"/>
</dbReference>
<dbReference type="GO" id="GO:0015288">
    <property type="term" value="F:porin activity"/>
    <property type="evidence" value="ECO:0007669"/>
    <property type="project" value="UniProtKB-KW"/>
</dbReference>
<dbReference type="AlphaFoldDB" id="A0A915E735"/>
<evidence type="ECO:0000256" key="4">
    <source>
        <dbReference type="ARBA" id="ARBA00022787"/>
    </source>
</evidence>
<dbReference type="Pfam" id="PF01459">
    <property type="entry name" value="Porin_3"/>
    <property type="match status" value="1"/>
</dbReference>
<dbReference type="WBParaSite" id="jg3252">
    <property type="protein sequence ID" value="jg3252"/>
    <property type="gene ID" value="jg3252"/>
</dbReference>
<reference evidence="7" key="1">
    <citation type="submission" date="2022-11" db="UniProtKB">
        <authorList>
            <consortium name="WormBaseParasite"/>
        </authorList>
    </citation>
    <scope>IDENTIFICATION</scope>
</reference>
<protein>
    <submittedName>
        <fullName evidence="7">Voltage-dependent anion-selective channel</fullName>
    </submittedName>
</protein>
<sequence>MTPPSFNDLGKSSKDLFNKGYAHGFLKFDSTTKAVAEPLGNLEVKYKIPQYGSVITEKWNTDNTLGTAIEIKDQLAKGLKVTLDTTYVPHTAKRGAVMKTEWSGDMLKINADMTLSYGPVLTLSSVWATTNDLKTTSVACGYDSPEYTVHAYTNDGNEFGGSTYHKVHKNVELGAQLGWTVGDQGTRFALASKYRVNNDLILRAKVDNKSQVAVSATHDLSSGVKITFSTLFGLVNGTDANNKFGIGVEYTP</sequence>
<evidence type="ECO:0000256" key="2">
    <source>
        <dbReference type="ARBA" id="ARBA00007780"/>
    </source>
</evidence>
<dbReference type="InterPro" id="IPR001925">
    <property type="entry name" value="Porin_Euk"/>
</dbReference>
<dbReference type="InterPro" id="IPR023614">
    <property type="entry name" value="Porin_dom_sf"/>
</dbReference>
<keyword evidence="5" id="KW-0406">Ion transport</keyword>
<proteinExistence type="inferred from homology"/>
<evidence type="ECO:0000256" key="1">
    <source>
        <dbReference type="ARBA" id="ARBA00004294"/>
    </source>
</evidence>
<keyword evidence="5" id="KW-0626">Porin</keyword>
<evidence type="ECO:0000256" key="5">
    <source>
        <dbReference type="ARBA" id="ARBA00023114"/>
    </source>
</evidence>
<keyword evidence="4" id="KW-1000">Mitochondrion outer membrane</keyword>
<dbReference type="GO" id="GO:0046930">
    <property type="term" value="C:pore complex"/>
    <property type="evidence" value="ECO:0007669"/>
    <property type="project" value="UniProtKB-KW"/>
</dbReference>
<dbReference type="Gene3D" id="2.40.160.10">
    <property type="entry name" value="Porin"/>
    <property type="match status" value="1"/>
</dbReference>
<organism evidence="6 7">
    <name type="scientific">Ditylenchus dipsaci</name>
    <dbReference type="NCBI Taxonomy" id="166011"/>
    <lineage>
        <taxon>Eukaryota</taxon>
        <taxon>Metazoa</taxon>
        <taxon>Ecdysozoa</taxon>
        <taxon>Nematoda</taxon>
        <taxon>Chromadorea</taxon>
        <taxon>Rhabditida</taxon>
        <taxon>Tylenchina</taxon>
        <taxon>Tylenchomorpha</taxon>
        <taxon>Sphaerularioidea</taxon>
        <taxon>Anguinidae</taxon>
        <taxon>Anguininae</taxon>
        <taxon>Ditylenchus</taxon>
    </lineage>
</organism>
<dbReference type="InterPro" id="IPR027246">
    <property type="entry name" value="Porin_Euk/Tom40"/>
</dbReference>
<dbReference type="Proteomes" id="UP000887574">
    <property type="component" value="Unplaced"/>
</dbReference>
<dbReference type="GO" id="GO:0008308">
    <property type="term" value="F:voltage-gated monoatomic anion channel activity"/>
    <property type="evidence" value="ECO:0007669"/>
    <property type="project" value="InterPro"/>
</dbReference>
<accession>A0A915E735</accession>
<evidence type="ECO:0000313" key="6">
    <source>
        <dbReference type="Proteomes" id="UP000887574"/>
    </source>
</evidence>
<evidence type="ECO:0000313" key="7">
    <source>
        <dbReference type="WBParaSite" id="jg3252"/>
    </source>
</evidence>
<dbReference type="CDD" id="cd07306">
    <property type="entry name" value="Porin3_VDAC"/>
    <property type="match status" value="1"/>
</dbReference>
<dbReference type="PANTHER" id="PTHR11743:SF70">
    <property type="entry name" value="GH26960P-RELATED"/>
    <property type="match status" value="1"/>
</dbReference>
<comment type="similarity">
    <text evidence="2">Belongs to the eukaryotic mitochondrial porin family.</text>
</comment>
<keyword evidence="4" id="KW-0496">Mitochondrion</keyword>
<dbReference type="PANTHER" id="PTHR11743">
    <property type="entry name" value="VOLTAGE-DEPENDENT ANION-SELECTIVE CHANNEL"/>
    <property type="match status" value="1"/>
</dbReference>
<keyword evidence="3" id="KW-0472">Membrane</keyword>
<name>A0A915E735_9BILA</name>
<evidence type="ECO:0000256" key="3">
    <source>
        <dbReference type="ARBA" id="ARBA00022452"/>
    </source>
</evidence>